<evidence type="ECO:0000256" key="1">
    <source>
        <dbReference type="SAM" id="MobiDB-lite"/>
    </source>
</evidence>
<dbReference type="EMBL" id="CACRXK020026759">
    <property type="protein sequence ID" value="CAB4040420.1"/>
    <property type="molecule type" value="Genomic_DNA"/>
</dbReference>
<reference evidence="2" key="1">
    <citation type="submission" date="2020-04" db="EMBL/GenBank/DDBJ databases">
        <authorList>
            <person name="Alioto T."/>
            <person name="Alioto T."/>
            <person name="Gomez Garrido J."/>
        </authorList>
    </citation>
    <scope>NUCLEOTIDE SEQUENCE</scope>
    <source>
        <strain evidence="2">A484AB</strain>
    </source>
</reference>
<name>A0A7D9M167_PARCT</name>
<comment type="caution">
    <text evidence="2">The sequence shown here is derived from an EMBL/GenBank/DDBJ whole genome shotgun (WGS) entry which is preliminary data.</text>
</comment>
<evidence type="ECO:0000313" key="3">
    <source>
        <dbReference type="Proteomes" id="UP001152795"/>
    </source>
</evidence>
<keyword evidence="3" id="KW-1185">Reference proteome</keyword>
<evidence type="ECO:0000313" key="2">
    <source>
        <dbReference type="EMBL" id="CAB4040420.1"/>
    </source>
</evidence>
<feature type="compositionally biased region" description="Polar residues" evidence="1">
    <location>
        <begin position="309"/>
        <end position="324"/>
    </location>
</feature>
<sequence>MREQFVALSERVTKIESQRVQDVQQPLAVPHPVEESTVEEDDRLSITATHAEENDILSSNTDGSDETSLAGFVPPLDDFMPSPVVDVQSKSTHGNLLDNVDAKNVDTLAKLRLVSNQQRDFSIPNKQQHVAGFPQLPLVHFSSKTFDGGSIQSNRKKFIEQRDKDLALIQRATLNAAAPLCCLHDRLESNENISNEDLRTTLQQSLCLLGSANHIITTLRRKKILAAINPDKVQLAEQEFPKAGKMLFGEDLTTLAAKHSELTRNLSKNLQKPGYSKMQSNTSENFPRTKYNTQQARGKSNRPFFAQFRTKQSTTLPAGSQPSAKFSPKAEPARQALVPPIIN</sequence>
<feature type="region of interest" description="Disordered" evidence="1">
    <location>
        <begin position="49"/>
        <end position="69"/>
    </location>
</feature>
<protein>
    <submittedName>
        <fullName evidence="2">Uncharacterized protein</fullName>
    </submittedName>
</protein>
<feature type="compositionally biased region" description="Polar residues" evidence="1">
    <location>
        <begin position="277"/>
        <end position="298"/>
    </location>
</feature>
<organism evidence="2 3">
    <name type="scientific">Paramuricea clavata</name>
    <name type="common">Red gorgonian</name>
    <name type="synonym">Violescent sea-whip</name>
    <dbReference type="NCBI Taxonomy" id="317549"/>
    <lineage>
        <taxon>Eukaryota</taxon>
        <taxon>Metazoa</taxon>
        <taxon>Cnidaria</taxon>
        <taxon>Anthozoa</taxon>
        <taxon>Octocorallia</taxon>
        <taxon>Malacalcyonacea</taxon>
        <taxon>Plexauridae</taxon>
        <taxon>Paramuricea</taxon>
    </lineage>
</organism>
<feature type="region of interest" description="Disordered" evidence="1">
    <location>
        <begin position="23"/>
        <end position="42"/>
    </location>
</feature>
<gene>
    <name evidence="2" type="ORF">PACLA_8A026252</name>
</gene>
<feature type="region of interest" description="Disordered" evidence="1">
    <location>
        <begin position="271"/>
        <end position="343"/>
    </location>
</feature>
<dbReference type="OrthoDB" id="9050231at2759"/>
<accession>A0A7D9M167</accession>
<proteinExistence type="predicted"/>
<dbReference type="Proteomes" id="UP001152795">
    <property type="component" value="Unassembled WGS sequence"/>
</dbReference>
<dbReference type="AlphaFoldDB" id="A0A7D9M167"/>